<protein>
    <recommendedName>
        <fullName evidence="2">YARHG domain-containing protein</fullName>
    </recommendedName>
</protein>
<dbReference type="OrthoDB" id="7666530at2"/>
<dbReference type="Pfam" id="PF13308">
    <property type="entry name" value="YARHG"/>
    <property type="match status" value="1"/>
</dbReference>
<evidence type="ECO:0000313" key="4">
    <source>
        <dbReference type="Proteomes" id="UP000094472"/>
    </source>
</evidence>
<sequence length="94" mass="10123">MRSRNVLMLMGFLGAAGASLAMSAPAYAGVCSDLWVQRNAIYKANGYCFKTSKAINYFGNAGCLYDNAATMPMSGADKSRVLAIKKRERQLGCL</sequence>
<evidence type="ECO:0000256" key="1">
    <source>
        <dbReference type="SAM" id="SignalP"/>
    </source>
</evidence>
<reference evidence="3 4" key="1">
    <citation type="journal article" date="2016" name="Environ. Microbiol.">
        <title>New Methyloceanibacter diversity from North Sea sediments includes methanotroph containing solely the soluble methane monooxygenase.</title>
        <authorList>
            <person name="Vekeman B."/>
            <person name="Kerckhof F.M."/>
            <person name="Cremers G."/>
            <person name="de Vos P."/>
            <person name="Vandamme P."/>
            <person name="Boon N."/>
            <person name="Op den Camp H.J."/>
            <person name="Heylen K."/>
        </authorList>
    </citation>
    <scope>NUCLEOTIDE SEQUENCE [LARGE SCALE GENOMIC DNA]</scope>
    <source>
        <strain evidence="3 4">R-67175</strain>
    </source>
</reference>
<keyword evidence="1" id="KW-0732">Signal</keyword>
<dbReference type="EMBL" id="LPWF01000029">
    <property type="protein sequence ID" value="ODR96457.1"/>
    <property type="molecule type" value="Genomic_DNA"/>
</dbReference>
<comment type="caution">
    <text evidence="3">The sequence shown here is derived from an EMBL/GenBank/DDBJ whole genome shotgun (WGS) entry which is preliminary data.</text>
</comment>
<organism evidence="3 4">
    <name type="scientific">Methyloceanibacter superfactus</name>
    <dbReference type="NCBI Taxonomy" id="1774969"/>
    <lineage>
        <taxon>Bacteria</taxon>
        <taxon>Pseudomonadati</taxon>
        <taxon>Pseudomonadota</taxon>
        <taxon>Alphaproteobacteria</taxon>
        <taxon>Hyphomicrobiales</taxon>
        <taxon>Hyphomicrobiaceae</taxon>
        <taxon>Methyloceanibacter</taxon>
    </lineage>
</organism>
<gene>
    <name evidence="3" type="ORF">AUC69_15020</name>
</gene>
<feature type="chain" id="PRO_5009138531" description="YARHG domain-containing protein" evidence="1">
    <location>
        <begin position="29"/>
        <end position="94"/>
    </location>
</feature>
<dbReference type="InterPro" id="IPR025582">
    <property type="entry name" value="YARHG_dom"/>
</dbReference>
<proteinExistence type="predicted"/>
<dbReference type="Proteomes" id="UP000094472">
    <property type="component" value="Unassembled WGS sequence"/>
</dbReference>
<evidence type="ECO:0000313" key="3">
    <source>
        <dbReference type="EMBL" id="ODR96457.1"/>
    </source>
</evidence>
<evidence type="ECO:0000259" key="2">
    <source>
        <dbReference type="SMART" id="SM01324"/>
    </source>
</evidence>
<accession>A0A1E3VSD6</accession>
<keyword evidence="4" id="KW-1185">Reference proteome</keyword>
<dbReference type="AlphaFoldDB" id="A0A1E3VSD6"/>
<feature type="signal peptide" evidence="1">
    <location>
        <begin position="1"/>
        <end position="28"/>
    </location>
</feature>
<dbReference type="SMART" id="SM01324">
    <property type="entry name" value="YARHG"/>
    <property type="match status" value="1"/>
</dbReference>
<dbReference type="STRING" id="1774969.AUC69_15020"/>
<dbReference type="RefSeq" id="WP_083239397.1">
    <property type="nucleotide sequence ID" value="NZ_LPWF01000029.1"/>
</dbReference>
<name>A0A1E3VSD6_9HYPH</name>
<feature type="domain" description="YARHG" evidence="2">
    <location>
        <begin position="9"/>
        <end position="89"/>
    </location>
</feature>